<dbReference type="GO" id="GO:0005743">
    <property type="term" value="C:mitochondrial inner membrane"/>
    <property type="evidence" value="ECO:0007669"/>
    <property type="project" value="TreeGrafter"/>
</dbReference>
<dbReference type="EMBL" id="MU003783">
    <property type="protein sequence ID" value="KAF2722309.1"/>
    <property type="molecule type" value="Genomic_DNA"/>
</dbReference>
<proteinExistence type="inferred from homology"/>
<keyword evidence="10" id="KW-0830">Ubiquinone</keyword>
<evidence type="ECO:0000256" key="1">
    <source>
        <dbReference type="ARBA" id="ARBA00004173"/>
    </source>
</evidence>
<evidence type="ECO:0000256" key="5">
    <source>
        <dbReference type="ARBA" id="ARBA00022946"/>
    </source>
</evidence>
<feature type="domain" description="COQ9 C-terminal" evidence="9">
    <location>
        <begin position="157"/>
        <end position="226"/>
    </location>
</feature>
<protein>
    <recommendedName>
        <fullName evidence="8">Ubiquinone biosynthesis protein</fullName>
    </recommendedName>
</protein>
<dbReference type="OrthoDB" id="619536at2759"/>
<dbReference type="Gene3D" id="1.10.357.10">
    <property type="entry name" value="Tetracycline Repressor, domain 2"/>
    <property type="match status" value="1"/>
</dbReference>
<name>A0A9P4UQ00_9PEZI</name>
<dbReference type="Proteomes" id="UP000799441">
    <property type="component" value="Unassembled WGS sequence"/>
</dbReference>
<evidence type="ECO:0000256" key="6">
    <source>
        <dbReference type="ARBA" id="ARBA00023121"/>
    </source>
</evidence>
<comment type="subcellular location">
    <subcellularLocation>
        <location evidence="1 8">Mitochondrion</location>
    </subcellularLocation>
</comment>
<keyword evidence="6 8" id="KW-0446">Lipid-binding</keyword>
<evidence type="ECO:0000313" key="11">
    <source>
        <dbReference type="Proteomes" id="UP000799441"/>
    </source>
</evidence>
<keyword evidence="7 8" id="KW-0496">Mitochondrion</keyword>
<comment type="similarity">
    <text evidence="3 8">Belongs to the COQ9 family.</text>
</comment>
<dbReference type="AlphaFoldDB" id="A0A9P4UQ00"/>
<organism evidence="10 11">
    <name type="scientific">Polychaeton citri CBS 116435</name>
    <dbReference type="NCBI Taxonomy" id="1314669"/>
    <lineage>
        <taxon>Eukaryota</taxon>
        <taxon>Fungi</taxon>
        <taxon>Dikarya</taxon>
        <taxon>Ascomycota</taxon>
        <taxon>Pezizomycotina</taxon>
        <taxon>Dothideomycetes</taxon>
        <taxon>Dothideomycetidae</taxon>
        <taxon>Capnodiales</taxon>
        <taxon>Capnodiaceae</taxon>
        <taxon>Polychaeton</taxon>
    </lineage>
</organism>
<sequence>MQPIRSSVLALRQILRTPVTLRPLILQHRASYHSYEEPEPLPYPQAEDAILSAALSNHVPIHGFSQQSLTLGAKDVGYLDISANLFPRGAFELVMYQLVTQRLKLKDRVQFPEEAQAGPGAKVKTLILSRLRANAEAGIVPKYQEALGLMSLAGNIPVSLRELSLLSDEIWFLAGDQAVDGSWYTKRASLAGVYAAAEVYQTQDQSTGFRDTDAFVDRRLEDVRVLGTAVGSTIEWAGFQAGAMVNLLRSKGVRI</sequence>
<evidence type="ECO:0000256" key="2">
    <source>
        <dbReference type="ARBA" id="ARBA00004749"/>
    </source>
</evidence>
<dbReference type="NCBIfam" id="TIGR02396">
    <property type="entry name" value="diverge_rpsU"/>
    <property type="match status" value="1"/>
</dbReference>
<comment type="caution">
    <text evidence="10">The sequence shown here is derived from an EMBL/GenBank/DDBJ whole genome shotgun (WGS) entry which is preliminary data.</text>
</comment>
<evidence type="ECO:0000256" key="7">
    <source>
        <dbReference type="ARBA" id="ARBA00023128"/>
    </source>
</evidence>
<gene>
    <name evidence="10" type="ORF">K431DRAFT_284002</name>
</gene>
<evidence type="ECO:0000313" key="10">
    <source>
        <dbReference type="EMBL" id="KAF2722309.1"/>
    </source>
</evidence>
<dbReference type="InterPro" id="IPR012762">
    <property type="entry name" value="Ubiq_biosynth_COQ9"/>
</dbReference>
<keyword evidence="11" id="KW-1185">Reference proteome</keyword>
<evidence type="ECO:0000256" key="4">
    <source>
        <dbReference type="ARBA" id="ARBA00022688"/>
    </source>
</evidence>
<dbReference type="PANTHER" id="PTHR21427">
    <property type="entry name" value="UBIQUINONE BIOSYNTHESIS PROTEIN COQ9, MITOCHONDRIAL"/>
    <property type="match status" value="1"/>
</dbReference>
<accession>A0A9P4UQ00</accession>
<comment type="function">
    <text evidence="8">Membrane-associated protein that warps the membrane surface to access and bind aromatic isoprenes with high specificity, including ubiquinone (CoQ) isoprene intermediates and presents them directly to Coq7, therefore facilitating the Coq7-mediated hydroxylase step. Participates in the biosynthesis of coenzyme Q, also named ubiquinone, an essential lipid-soluble electron transporter for aerobic cellular respiration.</text>
</comment>
<dbReference type="Pfam" id="PF08511">
    <property type="entry name" value="COQ9"/>
    <property type="match status" value="1"/>
</dbReference>
<comment type="pathway">
    <text evidence="2 8">Cofactor biosynthesis; ubiquinone biosynthesis.</text>
</comment>
<evidence type="ECO:0000256" key="8">
    <source>
        <dbReference type="RuleBase" id="RU366063"/>
    </source>
</evidence>
<dbReference type="InterPro" id="IPR013718">
    <property type="entry name" value="COQ9_C"/>
</dbReference>
<keyword evidence="4 8" id="KW-0831">Ubiquinone biosynthesis</keyword>
<dbReference type="GO" id="GO:0008289">
    <property type="term" value="F:lipid binding"/>
    <property type="evidence" value="ECO:0007669"/>
    <property type="project" value="UniProtKB-UniRule"/>
</dbReference>
<evidence type="ECO:0000259" key="9">
    <source>
        <dbReference type="Pfam" id="PF08511"/>
    </source>
</evidence>
<evidence type="ECO:0000256" key="3">
    <source>
        <dbReference type="ARBA" id="ARBA00010766"/>
    </source>
</evidence>
<reference evidence="10" key="1">
    <citation type="journal article" date="2020" name="Stud. Mycol.">
        <title>101 Dothideomycetes genomes: a test case for predicting lifestyles and emergence of pathogens.</title>
        <authorList>
            <person name="Haridas S."/>
            <person name="Albert R."/>
            <person name="Binder M."/>
            <person name="Bloem J."/>
            <person name="Labutti K."/>
            <person name="Salamov A."/>
            <person name="Andreopoulos B."/>
            <person name="Baker S."/>
            <person name="Barry K."/>
            <person name="Bills G."/>
            <person name="Bluhm B."/>
            <person name="Cannon C."/>
            <person name="Castanera R."/>
            <person name="Culley D."/>
            <person name="Daum C."/>
            <person name="Ezra D."/>
            <person name="Gonzalez J."/>
            <person name="Henrissat B."/>
            <person name="Kuo A."/>
            <person name="Liang C."/>
            <person name="Lipzen A."/>
            <person name="Lutzoni F."/>
            <person name="Magnuson J."/>
            <person name="Mondo S."/>
            <person name="Nolan M."/>
            <person name="Ohm R."/>
            <person name="Pangilinan J."/>
            <person name="Park H.-J."/>
            <person name="Ramirez L."/>
            <person name="Alfaro M."/>
            <person name="Sun H."/>
            <person name="Tritt A."/>
            <person name="Yoshinaga Y."/>
            <person name="Zwiers L.-H."/>
            <person name="Turgeon B."/>
            <person name="Goodwin S."/>
            <person name="Spatafora J."/>
            <person name="Crous P."/>
            <person name="Grigoriev I."/>
        </authorList>
    </citation>
    <scope>NUCLEOTIDE SEQUENCE</scope>
    <source>
        <strain evidence="10">CBS 116435</strain>
    </source>
</reference>
<dbReference type="GO" id="GO:0006744">
    <property type="term" value="P:ubiquinone biosynthetic process"/>
    <property type="evidence" value="ECO:0007669"/>
    <property type="project" value="UniProtKB-UniRule"/>
</dbReference>
<dbReference type="PANTHER" id="PTHR21427:SF19">
    <property type="entry name" value="UBIQUINONE BIOSYNTHESIS PROTEIN COQ9, MITOCHONDRIAL"/>
    <property type="match status" value="1"/>
</dbReference>
<keyword evidence="5" id="KW-0809">Transit peptide</keyword>